<dbReference type="EMBL" id="VLKY01000018">
    <property type="protein sequence ID" value="TWI49264.1"/>
    <property type="molecule type" value="Genomic_DNA"/>
</dbReference>
<evidence type="ECO:0000313" key="3">
    <source>
        <dbReference type="Proteomes" id="UP000316905"/>
    </source>
</evidence>
<dbReference type="Gene3D" id="2.40.50.320">
    <property type="entry name" value="Copper binding periplasmic protein CusF"/>
    <property type="match status" value="1"/>
</dbReference>
<reference evidence="2 3" key="1">
    <citation type="journal article" date="2015" name="Stand. Genomic Sci.">
        <title>Genomic Encyclopedia of Bacterial and Archaeal Type Strains, Phase III: the genomes of soil and plant-associated and newly described type strains.</title>
        <authorList>
            <person name="Whitman W.B."/>
            <person name="Woyke T."/>
            <person name="Klenk H.P."/>
            <person name="Zhou Y."/>
            <person name="Lilburn T.G."/>
            <person name="Beck B.J."/>
            <person name="De Vos P."/>
            <person name="Vandamme P."/>
            <person name="Eisen J.A."/>
            <person name="Garrity G."/>
            <person name="Hugenholtz P."/>
            <person name="Kyrpides N.C."/>
        </authorList>
    </citation>
    <scope>NUCLEOTIDE SEQUENCE [LARGE SCALE GENOMIC DNA]</scope>
    <source>
        <strain evidence="2 3">CGMCC 1.6858</strain>
    </source>
</reference>
<name>A0A562PXY1_9PSED</name>
<gene>
    <name evidence="2" type="ORF">IQ22_04066</name>
</gene>
<evidence type="ECO:0000256" key="1">
    <source>
        <dbReference type="SAM" id="SignalP"/>
    </source>
</evidence>
<dbReference type="InterPro" id="IPR021647">
    <property type="entry name" value="CusF_Ec"/>
</dbReference>
<dbReference type="InterPro" id="IPR042230">
    <property type="entry name" value="CusF_sf"/>
</dbReference>
<sequence length="111" mass="12019">MKRTFLAISALVFVAPVFAAETHEMPMKGMTMEKAQAATEAKASGTVKSINTEKGTVTISHGPVPEVQWPAMTMPFKATPDQLNNVKQGDKIDFTFKSEGMSATITSIKKQ</sequence>
<dbReference type="Pfam" id="PF11604">
    <property type="entry name" value="CusF_Ec"/>
    <property type="match status" value="1"/>
</dbReference>
<keyword evidence="3" id="KW-1185">Reference proteome</keyword>
<feature type="signal peptide" evidence="1">
    <location>
        <begin position="1"/>
        <end position="19"/>
    </location>
</feature>
<accession>A0A562PXY1</accession>
<dbReference type="Proteomes" id="UP000316905">
    <property type="component" value="Unassembled WGS sequence"/>
</dbReference>
<comment type="caution">
    <text evidence="2">The sequence shown here is derived from an EMBL/GenBank/DDBJ whole genome shotgun (WGS) entry which is preliminary data.</text>
</comment>
<evidence type="ECO:0000313" key="2">
    <source>
        <dbReference type="EMBL" id="TWI49264.1"/>
    </source>
</evidence>
<organism evidence="2 3">
    <name type="scientific">Pseudomonas duriflava</name>
    <dbReference type="NCBI Taxonomy" id="459528"/>
    <lineage>
        <taxon>Bacteria</taxon>
        <taxon>Pseudomonadati</taxon>
        <taxon>Pseudomonadota</taxon>
        <taxon>Gammaproteobacteria</taxon>
        <taxon>Pseudomonadales</taxon>
        <taxon>Pseudomonadaceae</taxon>
        <taxon>Pseudomonas</taxon>
    </lineage>
</organism>
<dbReference type="OrthoDB" id="5771277at2"/>
<proteinExistence type="predicted"/>
<protein>
    <submittedName>
        <fullName evidence="2">Cu(I)/Ag(I) efflux system protein CusF</fullName>
    </submittedName>
</protein>
<keyword evidence="1" id="KW-0732">Signal</keyword>
<dbReference type="AlphaFoldDB" id="A0A562PXY1"/>
<feature type="chain" id="PRO_5022002410" evidence="1">
    <location>
        <begin position="20"/>
        <end position="111"/>
    </location>
</feature>
<dbReference type="RefSeq" id="WP_145145224.1">
    <property type="nucleotide sequence ID" value="NZ_VLKY01000018.1"/>
</dbReference>